<dbReference type="InterPro" id="IPR001855">
    <property type="entry name" value="Defensin_beta-like"/>
</dbReference>
<sequence>MKTLLLLCVLVFVAFQASAHPKPDEEPEPLQVADGGAPGMEGGTEVRGNSAWCGSRGGKCYLILCPRGTGRIGKCSTMYVCCK</sequence>
<evidence type="ECO:0000259" key="3">
    <source>
        <dbReference type="Pfam" id="PF00711"/>
    </source>
</evidence>
<name>M9SZP9_VARGA</name>
<dbReference type="GO" id="GO:0005615">
    <property type="term" value="C:extracellular space"/>
    <property type="evidence" value="ECO:0007669"/>
    <property type="project" value="InterPro"/>
</dbReference>
<reference evidence="4" key="1">
    <citation type="submission" date="2012-08" db="EMBL/GenBank/DDBJ databases">
        <title>Squeezers and leaf-cutters: differential diversification and degeneration of the venom system in toxicoferan reptiles.</title>
        <authorList>
            <person name="Fry B.G."/>
            <person name="Undheim E.A.B."/>
            <person name="Ali S.A."/>
            <person name="Debono J."/>
            <person name="Scheib H."/>
            <person name="Ruder T."/>
            <person name="Jackson T.N.W."/>
            <person name="Morgenstern D."/>
            <person name="Cadwallader L."/>
            <person name="Whitehead D."/>
            <person name="Nabuurs R."/>
            <person name="van der Weerd L."/>
            <person name="Vidal N."/>
            <person name="Roelants K."/>
            <person name="Hendrikx I."/>
            <person name="Pineda Gonzalez S."/>
            <person name="Jones A."/>
            <person name="King G.F."/>
            <person name="Antunes A."/>
            <person name="Sunagar K."/>
        </authorList>
    </citation>
    <scope>NUCLEOTIDE SEQUENCE</scope>
</reference>
<proteinExistence type="evidence at transcript level"/>
<dbReference type="EMBL" id="JX467133">
    <property type="protein sequence ID" value="AGI97146.1"/>
    <property type="molecule type" value="mRNA"/>
</dbReference>
<evidence type="ECO:0000256" key="1">
    <source>
        <dbReference type="SAM" id="MobiDB-lite"/>
    </source>
</evidence>
<organism evidence="4">
    <name type="scientific">Varanus glauerti</name>
    <name type="common">Kimberley rock monitor</name>
    <dbReference type="NCBI Taxonomy" id="169841"/>
    <lineage>
        <taxon>Eukaryota</taxon>
        <taxon>Metazoa</taxon>
        <taxon>Chordata</taxon>
        <taxon>Craniata</taxon>
        <taxon>Vertebrata</taxon>
        <taxon>Euteleostomi</taxon>
        <taxon>Lepidosauria</taxon>
        <taxon>Squamata</taxon>
        <taxon>Bifurcata</taxon>
        <taxon>Unidentata</taxon>
        <taxon>Episquamata</taxon>
        <taxon>Toxicofera</taxon>
        <taxon>Anguimorpha</taxon>
        <taxon>Paleoanguimorpha</taxon>
        <taxon>Varanoidea</taxon>
        <taxon>Varanidae</taxon>
        <taxon>Varanus</taxon>
    </lineage>
</organism>
<dbReference type="Pfam" id="PF00711">
    <property type="entry name" value="Defensin_beta"/>
    <property type="match status" value="1"/>
</dbReference>
<feature type="domain" description="Beta-defensin-like" evidence="3">
    <location>
        <begin position="52"/>
        <end position="83"/>
    </location>
</feature>
<dbReference type="SUPFAM" id="SSF57392">
    <property type="entry name" value="Defensin-like"/>
    <property type="match status" value="1"/>
</dbReference>
<evidence type="ECO:0000256" key="2">
    <source>
        <dbReference type="SAM" id="SignalP"/>
    </source>
</evidence>
<feature type="chain" id="PRO_5004102780" evidence="2">
    <location>
        <begin position="20"/>
        <end position="83"/>
    </location>
</feature>
<feature type="region of interest" description="Disordered" evidence="1">
    <location>
        <begin position="20"/>
        <end position="43"/>
    </location>
</feature>
<evidence type="ECO:0000313" key="4">
    <source>
        <dbReference type="EMBL" id="AGI97146.1"/>
    </source>
</evidence>
<protein>
    <submittedName>
        <fullName evidence="4">Crotamine-Var-3</fullName>
    </submittedName>
</protein>
<keyword evidence="2" id="KW-0732">Signal</keyword>
<feature type="signal peptide" evidence="2">
    <location>
        <begin position="1"/>
        <end position="19"/>
    </location>
</feature>
<accession>M9SZP9</accession>
<dbReference type="GO" id="GO:0006952">
    <property type="term" value="P:defense response"/>
    <property type="evidence" value="ECO:0007669"/>
    <property type="project" value="UniProtKB-KW"/>
</dbReference>
<dbReference type="AlphaFoldDB" id="M9SZP9"/>